<dbReference type="GO" id="GO:0005737">
    <property type="term" value="C:cytoplasm"/>
    <property type="evidence" value="ECO:0007669"/>
    <property type="project" value="TreeGrafter"/>
</dbReference>
<comment type="caution">
    <text evidence="3">The sequence shown here is derived from an EMBL/GenBank/DDBJ whole genome shotgun (WGS) entry which is preliminary data.</text>
</comment>
<accession>A0A813JGD8</accession>
<organism evidence="3 4">
    <name type="scientific">Polarella glacialis</name>
    <name type="common">Dinoflagellate</name>
    <dbReference type="NCBI Taxonomy" id="89957"/>
    <lineage>
        <taxon>Eukaryota</taxon>
        <taxon>Sar</taxon>
        <taxon>Alveolata</taxon>
        <taxon>Dinophyceae</taxon>
        <taxon>Suessiales</taxon>
        <taxon>Suessiaceae</taxon>
        <taxon>Polarella</taxon>
    </lineage>
</organism>
<dbReference type="SMART" id="SM00195">
    <property type="entry name" value="DSPc"/>
    <property type="match status" value="1"/>
</dbReference>
<dbReference type="AlphaFoldDB" id="A0A813JGD8"/>
<evidence type="ECO:0000313" key="4">
    <source>
        <dbReference type="Proteomes" id="UP000626109"/>
    </source>
</evidence>
<dbReference type="EMBL" id="CAJNNW010025766">
    <property type="protein sequence ID" value="CAE8679447.1"/>
    <property type="molecule type" value="Genomic_DNA"/>
</dbReference>
<dbReference type="Pfam" id="PF00782">
    <property type="entry name" value="DSPc"/>
    <property type="match status" value="1"/>
</dbReference>
<evidence type="ECO:0000259" key="1">
    <source>
        <dbReference type="PROSITE" id="PS50054"/>
    </source>
</evidence>
<dbReference type="Proteomes" id="UP000626109">
    <property type="component" value="Unassembled WGS sequence"/>
</dbReference>
<dbReference type="Gene3D" id="3.90.190.10">
    <property type="entry name" value="Protein tyrosine phosphatase superfamily"/>
    <property type="match status" value="1"/>
</dbReference>
<dbReference type="InterPro" id="IPR029021">
    <property type="entry name" value="Prot-tyrosine_phosphatase-like"/>
</dbReference>
<feature type="domain" description="Tyrosine specific protein phosphatases" evidence="2">
    <location>
        <begin position="60"/>
        <end position="102"/>
    </location>
</feature>
<dbReference type="InterPro" id="IPR000387">
    <property type="entry name" value="Tyr_Pase_dom"/>
</dbReference>
<gene>
    <name evidence="3" type="ORF">PGLA2088_LOCUS21375</name>
</gene>
<protein>
    <recommendedName>
        <fullName evidence="5">Protein-tyrosine-phosphatase</fullName>
    </recommendedName>
</protein>
<dbReference type="SUPFAM" id="SSF52799">
    <property type="entry name" value="(Phosphotyrosine protein) phosphatases II"/>
    <property type="match status" value="1"/>
</dbReference>
<dbReference type="GO" id="GO:0008579">
    <property type="term" value="F:JUN kinase phosphatase activity"/>
    <property type="evidence" value="ECO:0007669"/>
    <property type="project" value="TreeGrafter"/>
</dbReference>
<dbReference type="PROSITE" id="PS50056">
    <property type="entry name" value="TYR_PHOSPHATASE_2"/>
    <property type="match status" value="1"/>
</dbReference>
<feature type="non-terminal residue" evidence="3">
    <location>
        <position position="134"/>
    </location>
</feature>
<reference evidence="3" key="1">
    <citation type="submission" date="2021-02" db="EMBL/GenBank/DDBJ databases">
        <authorList>
            <person name="Dougan E. K."/>
            <person name="Rhodes N."/>
            <person name="Thang M."/>
            <person name="Chan C."/>
        </authorList>
    </citation>
    <scope>NUCLEOTIDE SEQUENCE</scope>
</reference>
<evidence type="ECO:0000313" key="3">
    <source>
        <dbReference type="EMBL" id="CAE8679447.1"/>
    </source>
</evidence>
<dbReference type="InterPro" id="IPR020422">
    <property type="entry name" value="TYR_PHOSPHATASE_DUAL_dom"/>
</dbReference>
<proteinExistence type="predicted"/>
<dbReference type="PANTHER" id="PTHR46377">
    <property type="entry name" value="DUAL SPECIFICITY PROTEIN PHOSPHATASE 19"/>
    <property type="match status" value="1"/>
</dbReference>
<sequence>LLLGGQGLAQSLPLLRQLSVTHIVNVTTSPNYFPGNFCYCQVPIEDDRSADLLQHLDLALTFMRSALAGEDSDCGSSKDNVVLVHCREGVSRSVSVVLAYLMRYNGIPAELGDSENTWTREITSTANCSDCLHL</sequence>
<evidence type="ECO:0008006" key="5">
    <source>
        <dbReference type="Google" id="ProtNLM"/>
    </source>
</evidence>
<dbReference type="InterPro" id="IPR000340">
    <property type="entry name" value="Dual-sp_phosphatase_cat-dom"/>
</dbReference>
<dbReference type="CDD" id="cd14498">
    <property type="entry name" value="DSP"/>
    <property type="match status" value="1"/>
</dbReference>
<dbReference type="PROSITE" id="PS50054">
    <property type="entry name" value="TYR_PHOSPHATASE_DUAL"/>
    <property type="match status" value="1"/>
</dbReference>
<dbReference type="PANTHER" id="PTHR46377:SF1">
    <property type="entry name" value="DUAL SPECIFICITY PROTEIN PHOSPHATASE 19"/>
    <property type="match status" value="1"/>
</dbReference>
<feature type="domain" description="Tyrosine-protein phosphatase" evidence="1">
    <location>
        <begin position="1"/>
        <end position="134"/>
    </location>
</feature>
<name>A0A813JGD8_POLGL</name>
<evidence type="ECO:0000259" key="2">
    <source>
        <dbReference type="PROSITE" id="PS50056"/>
    </source>
</evidence>